<sequence>LGKCGRVLQAQTQWDYDQVSLPCMKGADHVHIEYDCVWNLDS</sequence>
<dbReference type="AlphaFoldDB" id="A0A9N9JRA4"/>
<organism evidence="1 2">
    <name type="scientific">Acaulospora morrowiae</name>
    <dbReference type="NCBI Taxonomy" id="94023"/>
    <lineage>
        <taxon>Eukaryota</taxon>
        <taxon>Fungi</taxon>
        <taxon>Fungi incertae sedis</taxon>
        <taxon>Mucoromycota</taxon>
        <taxon>Glomeromycotina</taxon>
        <taxon>Glomeromycetes</taxon>
        <taxon>Diversisporales</taxon>
        <taxon>Acaulosporaceae</taxon>
        <taxon>Acaulospora</taxon>
    </lineage>
</organism>
<evidence type="ECO:0000313" key="2">
    <source>
        <dbReference type="Proteomes" id="UP000789342"/>
    </source>
</evidence>
<keyword evidence="2" id="KW-1185">Reference proteome</keyword>
<proteinExistence type="predicted"/>
<name>A0A9N9JRA4_9GLOM</name>
<comment type="caution">
    <text evidence="1">The sequence shown here is derived from an EMBL/GenBank/DDBJ whole genome shotgun (WGS) entry which is preliminary data.</text>
</comment>
<protein>
    <submittedName>
        <fullName evidence="1">3253_t:CDS:1</fullName>
    </submittedName>
</protein>
<feature type="non-terminal residue" evidence="1">
    <location>
        <position position="1"/>
    </location>
</feature>
<feature type="non-terminal residue" evidence="1">
    <location>
        <position position="42"/>
    </location>
</feature>
<reference evidence="1" key="1">
    <citation type="submission" date="2021-06" db="EMBL/GenBank/DDBJ databases">
        <authorList>
            <person name="Kallberg Y."/>
            <person name="Tangrot J."/>
            <person name="Rosling A."/>
        </authorList>
    </citation>
    <scope>NUCLEOTIDE SEQUENCE</scope>
    <source>
        <strain evidence="1">CL551</strain>
    </source>
</reference>
<accession>A0A9N9JRA4</accession>
<dbReference type="Proteomes" id="UP000789342">
    <property type="component" value="Unassembled WGS sequence"/>
</dbReference>
<dbReference type="EMBL" id="CAJVPV010063968">
    <property type="protein sequence ID" value="CAG8793469.1"/>
    <property type="molecule type" value="Genomic_DNA"/>
</dbReference>
<gene>
    <name evidence="1" type="ORF">AMORRO_LOCUS18344</name>
</gene>
<evidence type="ECO:0000313" key="1">
    <source>
        <dbReference type="EMBL" id="CAG8793469.1"/>
    </source>
</evidence>